<dbReference type="EMBL" id="MNPW01000004">
    <property type="protein sequence ID" value="ONH54943.1"/>
    <property type="molecule type" value="Genomic_DNA"/>
</dbReference>
<protein>
    <submittedName>
        <fullName evidence="1">Uncharacterized protein</fullName>
    </submittedName>
</protein>
<accession>A0A1V2KB45</accession>
<dbReference type="AlphaFoldDB" id="A0A1V2KB45"/>
<reference evidence="1 2" key="1">
    <citation type="submission" date="2016-10" db="EMBL/GenBank/DDBJ databases">
        <title>Pseudomonas lactis sp. nov. and Pseudomonas paralactis sp. nov., isolated from bovine raw milk.</title>
        <authorList>
            <person name="Von Neubeck M."/>
            <person name="Huptas C."/>
            <person name="Glueck C."/>
            <person name="Krewinkel M."/>
            <person name="Stoeckel M."/>
            <person name="Stressler T."/>
            <person name="Fischer L."/>
            <person name="Hinrichs J."/>
            <person name="Scherer S."/>
            <person name="Wenning M."/>
        </authorList>
    </citation>
    <scope>NUCLEOTIDE SEQUENCE [LARGE SCALE GENOMIC DNA]</scope>
    <source>
        <strain evidence="1 2">DSM 17516</strain>
    </source>
</reference>
<dbReference type="Proteomes" id="UP000189295">
    <property type="component" value="Unassembled WGS sequence"/>
</dbReference>
<gene>
    <name evidence="1" type="ORF">BLL36_08500</name>
</gene>
<evidence type="ECO:0000313" key="1">
    <source>
        <dbReference type="EMBL" id="ONH54943.1"/>
    </source>
</evidence>
<sequence length="72" mass="8375">MNFFDGLKQRLIKEAKFVKYEVDSAAEDFSGSAQDADLFYELLIKHRKSEYLVNEQTRVNFMMMKSGLDSAQ</sequence>
<dbReference type="RefSeq" id="WP_076951051.1">
    <property type="nucleotide sequence ID" value="NZ_MNPW01000004.1"/>
</dbReference>
<organism evidence="1 2">
    <name type="scientific">Pseudomonas cedrina subsp. cedrina</name>
    <dbReference type="NCBI Taxonomy" id="76762"/>
    <lineage>
        <taxon>Bacteria</taxon>
        <taxon>Pseudomonadati</taxon>
        <taxon>Pseudomonadota</taxon>
        <taxon>Gammaproteobacteria</taxon>
        <taxon>Pseudomonadales</taxon>
        <taxon>Pseudomonadaceae</taxon>
        <taxon>Pseudomonas</taxon>
    </lineage>
</organism>
<evidence type="ECO:0000313" key="2">
    <source>
        <dbReference type="Proteomes" id="UP000189295"/>
    </source>
</evidence>
<name>A0A1V2KB45_PSECE</name>
<comment type="caution">
    <text evidence="1">The sequence shown here is derived from an EMBL/GenBank/DDBJ whole genome shotgun (WGS) entry which is preliminary data.</text>
</comment>
<proteinExistence type="predicted"/>
<dbReference type="OrthoDB" id="7022728at2"/>